<evidence type="ECO:0000313" key="1">
    <source>
        <dbReference type="EMBL" id="CAG8640972.1"/>
    </source>
</evidence>
<sequence length="41" mass="4782">IKNKISEIDSESLLQERRIIDNRICEIKNENLVDDQDVVAL</sequence>
<proteinExistence type="predicted"/>
<comment type="caution">
    <text evidence="1">The sequence shown here is derived from an EMBL/GenBank/DDBJ whole genome shotgun (WGS) entry which is preliminary data.</text>
</comment>
<protein>
    <submittedName>
        <fullName evidence="1">12357_t:CDS:1</fullName>
    </submittedName>
</protein>
<feature type="non-terminal residue" evidence="1">
    <location>
        <position position="1"/>
    </location>
</feature>
<dbReference type="EMBL" id="CAJVPU010014559">
    <property type="protein sequence ID" value="CAG8640972.1"/>
    <property type="molecule type" value="Genomic_DNA"/>
</dbReference>
<accession>A0ACA9N9P1</accession>
<gene>
    <name evidence="1" type="ORF">DHETER_LOCUS8843</name>
</gene>
<dbReference type="Proteomes" id="UP000789702">
    <property type="component" value="Unassembled WGS sequence"/>
</dbReference>
<evidence type="ECO:0000313" key="2">
    <source>
        <dbReference type="Proteomes" id="UP000789702"/>
    </source>
</evidence>
<keyword evidence="2" id="KW-1185">Reference proteome</keyword>
<organism evidence="1 2">
    <name type="scientific">Dentiscutata heterogama</name>
    <dbReference type="NCBI Taxonomy" id="1316150"/>
    <lineage>
        <taxon>Eukaryota</taxon>
        <taxon>Fungi</taxon>
        <taxon>Fungi incertae sedis</taxon>
        <taxon>Mucoromycota</taxon>
        <taxon>Glomeromycotina</taxon>
        <taxon>Glomeromycetes</taxon>
        <taxon>Diversisporales</taxon>
        <taxon>Gigasporaceae</taxon>
        <taxon>Dentiscutata</taxon>
    </lineage>
</organism>
<reference evidence="1" key="1">
    <citation type="submission" date="2021-06" db="EMBL/GenBank/DDBJ databases">
        <authorList>
            <person name="Kallberg Y."/>
            <person name="Tangrot J."/>
            <person name="Rosling A."/>
        </authorList>
    </citation>
    <scope>NUCLEOTIDE SEQUENCE</scope>
    <source>
        <strain evidence="1">IL203A</strain>
    </source>
</reference>
<name>A0ACA9N9P1_9GLOM</name>